<dbReference type="InterPro" id="IPR002110">
    <property type="entry name" value="Ankyrin_rpt"/>
</dbReference>
<dbReference type="InterPro" id="IPR011009">
    <property type="entry name" value="Kinase-like_dom_sf"/>
</dbReference>
<feature type="compositionally biased region" description="Basic and acidic residues" evidence="11">
    <location>
        <begin position="1328"/>
        <end position="1338"/>
    </location>
</feature>
<dbReference type="PROSITE" id="PS50011">
    <property type="entry name" value="PROTEIN_KINASE_DOM"/>
    <property type="match status" value="1"/>
</dbReference>
<evidence type="ECO:0000256" key="3">
    <source>
        <dbReference type="ARBA" id="ARBA00022679"/>
    </source>
</evidence>
<dbReference type="SMART" id="SM00248">
    <property type="entry name" value="ANK"/>
    <property type="match status" value="3"/>
</dbReference>
<keyword evidence="9" id="KW-0040">ANK repeat</keyword>
<keyword evidence="15" id="KW-1185">Reference proteome</keyword>
<keyword evidence="3" id="KW-0808">Transferase</keyword>
<keyword evidence="4 10" id="KW-0547">Nucleotide-binding</keyword>
<evidence type="ECO:0000259" key="13">
    <source>
        <dbReference type="PROSITE" id="PS50011"/>
    </source>
</evidence>
<evidence type="ECO:0000256" key="5">
    <source>
        <dbReference type="ARBA" id="ARBA00022777"/>
    </source>
</evidence>
<feature type="repeat" description="ANK" evidence="9">
    <location>
        <begin position="157"/>
        <end position="189"/>
    </location>
</feature>
<dbReference type="Pfam" id="PF00069">
    <property type="entry name" value="Pkinase"/>
    <property type="match status" value="1"/>
</dbReference>
<gene>
    <name evidence="14" type="ORF">CCMP2556_LOCUS13101</name>
</gene>
<dbReference type="SUPFAM" id="SSF49879">
    <property type="entry name" value="SMAD/FHA domain"/>
    <property type="match status" value="1"/>
</dbReference>
<comment type="caution">
    <text evidence="14">The sequence shown here is derived from an EMBL/GenBank/DDBJ whole genome shotgun (WGS) entry which is preliminary data.</text>
</comment>
<evidence type="ECO:0000256" key="7">
    <source>
        <dbReference type="ARBA" id="ARBA00047899"/>
    </source>
</evidence>
<protein>
    <recommendedName>
        <fullName evidence="1">non-specific serine/threonine protein kinase</fullName>
        <ecNumber evidence="1">2.7.11.1</ecNumber>
    </recommendedName>
</protein>
<dbReference type="Gene3D" id="3.30.200.20">
    <property type="entry name" value="Phosphorylase Kinase, domain 1"/>
    <property type="match status" value="1"/>
</dbReference>
<dbReference type="PROSITE" id="PS50006">
    <property type="entry name" value="FHA_DOMAIN"/>
    <property type="match status" value="1"/>
</dbReference>
<dbReference type="SUPFAM" id="SSF56112">
    <property type="entry name" value="Protein kinase-like (PK-like)"/>
    <property type="match status" value="1"/>
</dbReference>
<dbReference type="InterPro" id="IPR000253">
    <property type="entry name" value="FHA_dom"/>
</dbReference>
<dbReference type="InterPro" id="IPR000719">
    <property type="entry name" value="Prot_kinase_dom"/>
</dbReference>
<dbReference type="Gene3D" id="1.10.510.10">
    <property type="entry name" value="Transferase(Phosphotransferase) domain 1"/>
    <property type="match status" value="1"/>
</dbReference>
<dbReference type="SUPFAM" id="SSF48403">
    <property type="entry name" value="Ankyrin repeat"/>
    <property type="match status" value="1"/>
</dbReference>
<reference evidence="14 15" key="1">
    <citation type="submission" date="2024-02" db="EMBL/GenBank/DDBJ databases">
        <authorList>
            <person name="Chen Y."/>
            <person name="Shah S."/>
            <person name="Dougan E. K."/>
            <person name="Thang M."/>
            <person name="Chan C."/>
        </authorList>
    </citation>
    <scope>NUCLEOTIDE SEQUENCE [LARGE SCALE GENOMIC DNA]</scope>
</reference>
<organism evidence="14 15">
    <name type="scientific">Durusdinium trenchii</name>
    <dbReference type="NCBI Taxonomy" id="1381693"/>
    <lineage>
        <taxon>Eukaryota</taxon>
        <taxon>Sar</taxon>
        <taxon>Alveolata</taxon>
        <taxon>Dinophyceae</taxon>
        <taxon>Suessiales</taxon>
        <taxon>Symbiodiniaceae</taxon>
        <taxon>Durusdinium</taxon>
    </lineage>
</organism>
<evidence type="ECO:0000256" key="9">
    <source>
        <dbReference type="PROSITE-ProRule" id="PRU00023"/>
    </source>
</evidence>
<evidence type="ECO:0000256" key="8">
    <source>
        <dbReference type="ARBA" id="ARBA00048679"/>
    </source>
</evidence>
<dbReference type="PANTHER" id="PTHR48006">
    <property type="entry name" value="LEUCINE-RICH REPEAT-CONTAINING PROTEIN DDB_G0281931-RELATED"/>
    <property type="match status" value="1"/>
</dbReference>
<feature type="region of interest" description="Disordered" evidence="11">
    <location>
        <begin position="1287"/>
        <end position="1338"/>
    </location>
</feature>
<dbReference type="InterPro" id="IPR036770">
    <property type="entry name" value="Ankyrin_rpt-contain_sf"/>
</dbReference>
<dbReference type="Gene3D" id="2.60.200.20">
    <property type="match status" value="1"/>
</dbReference>
<feature type="binding site" evidence="10">
    <location>
        <position position="502"/>
    </location>
    <ligand>
        <name>ATP</name>
        <dbReference type="ChEBI" id="CHEBI:30616"/>
    </ligand>
</feature>
<dbReference type="EMBL" id="CAXAMN010006557">
    <property type="protein sequence ID" value="CAK9018036.1"/>
    <property type="molecule type" value="Genomic_DNA"/>
</dbReference>
<dbReference type="InterPro" id="IPR008984">
    <property type="entry name" value="SMAD_FHA_dom_sf"/>
</dbReference>
<dbReference type="Pfam" id="PF12796">
    <property type="entry name" value="Ank_2"/>
    <property type="match status" value="1"/>
</dbReference>
<name>A0ABP0JUU0_9DINO</name>
<keyword evidence="2" id="KW-0723">Serine/threonine-protein kinase</keyword>
<keyword evidence="5" id="KW-0418">Kinase</keyword>
<dbReference type="SMART" id="SM00220">
    <property type="entry name" value="S_TKc"/>
    <property type="match status" value="1"/>
</dbReference>
<feature type="region of interest" description="Disordered" evidence="11">
    <location>
        <begin position="351"/>
        <end position="400"/>
    </location>
</feature>
<dbReference type="PROSITE" id="PS50297">
    <property type="entry name" value="ANK_REP_REGION"/>
    <property type="match status" value="1"/>
</dbReference>
<feature type="compositionally biased region" description="Basic and acidic residues" evidence="11">
    <location>
        <begin position="359"/>
        <end position="376"/>
    </location>
</feature>
<dbReference type="PANTHER" id="PTHR48006:SF102">
    <property type="entry name" value="LEUCINE-RICH REPEAT-CONTAINING PROTEIN DDB_G0281931-RELATED"/>
    <property type="match status" value="1"/>
</dbReference>
<evidence type="ECO:0000256" key="4">
    <source>
        <dbReference type="ARBA" id="ARBA00022741"/>
    </source>
</evidence>
<comment type="catalytic activity">
    <reaction evidence="7">
        <text>L-threonyl-[protein] + ATP = O-phospho-L-threonyl-[protein] + ADP + H(+)</text>
        <dbReference type="Rhea" id="RHEA:46608"/>
        <dbReference type="Rhea" id="RHEA-COMP:11060"/>
        <dbReference type="Rhea" id="RHEA-COMP:11605"/>
        <dbReference type="ChEBI" id="CHEBI:15378"/>
        <dbReference type="ChEBI" id="CHEBI:30013"/>
        <dbReference type="ChEBI" id="CHEBI:30616"/>
        <dbReference type="ChEBI" id="CHEBI:61977"/>
        <dbReference type="ChEBI" id="CHEBI:456216"/>
        <dbReference type="EC" id="2.7.11.1"/>
    </reaction>
</comment>
<feature type="compositionally biased region" description="Low complexity" evidence="11">
    <location>
        <begin position="1287"/>
        <end position="1297"/>
    </location>
</feature>
<feature type="domain" description="FHA" evidence="12">
    <location>
        <begin position="854"/>
        <end position="918"/>
    </location>
</feature>
<comment type="catalytic activity">
    <reaction evidence="8">
        <text>L-seryl-[protein] + ATP = O-phospho-L-seryl-[protein] + ADP + H(+)</text>
        <dbReference type="Rhea" id="RHEA:17989"/>
        <dbReference type="Rhea" id="RHEA-COMP:9863"/>
        <dbReference type="Rhea" id="RHEA-COMP:11604"/>
        <dbReference type="ChEBI" id="CHEBI:15378"/>
        <dbReference type="ChEBI" id="CHEBI:29999"/>
        <dbReference type="ChEBI" id="CHEBI:30616"/>
        <dbReference type="ChEBI" id="CHEBI:83421"/>
        <dbReference type="ChEBI" id="CHEBI:456216"/>
        <dbReference type="EC" id="2.7.11.1"/>
    </reaction>
</comment>
<evidence type="ECO:0000313" key="15">
    <source>
        <dbReference type="Proteomes" id="UP001642484"/>
    </source>
</evidence>
<dbReference type="InterPro" id="IPR017441">
    <property type="entry name" value="Protein_kinase_ATP_BS"/>
</dbReference>
<evidence type="ECO:0000259" key="12">
    <source>
        <dbReference type="PROSITE" id="PS50006"/>
    </source>
</evidence>
<feature type="region of interest" description="Disordered" evidence="11">
    <location>
        <begin position="969"/>
        <end position="994"/>
    </location>
</feature>
<dbReference type="InterPro" id="IPR008271">
    <property type="entry name" value="Ser/Thr_kinase_AS"/>
</dbReference>
<evidence type="ECO:0000256" key="11">
    <source>
        <dbReference type="SAM" id="MobiDB-lite"/>
    </source>
</evidence>
<evidence type="ECO:0000313" key="14">
    <source>
        <dbReference type="EMBL" id="CAK9018036.1"/>
    </source>
</evidence>
<feature type="region of interest" description="Disordered" evidence="11">
    <location>
        <begin position="763"/>
        <end position="797"/>
    </location>
</feature>
<dbReference type="PROSITE" id="PS00107">
    <property type="entry name" value="PROTEIN_KINASE_ATP"/>
    <property type="match status" value="1"/>
</dbReference>
<evidence type="ECO:0000256" key="10">
    <source>
        <dbReference type="PROSITE-ProRule" id="PRU10141"/>
    </source>
</evidence>
<sequence>MATCPRFASCWPPAPRRCAADPPTRARGKARSTRGGECALSAALQAPAEKASGARLEALRLMATQLTPEERRSGPARRAVLAACEAGVVAYVSVLLDQLGAGPADNAAPDAAPGAAADVEGEEMPLLVALSQGFSEVAELILQDKAVAGQINLTLASGKSPLHLAAERGDRRVLQLLLRARATLDATTSSGRTALHLAVEHDYEQAVQAICENEATEVRHLLQETPNGASPVCLAERRGKPMLILPMLRCYHRHLRDRYLAGKLQDAYDQVSDPQLTALCLKHRDALFLTEEAPEKKPVTQSGKVASLRLLPLVEEGDKLKRYQRVLDKTRWSGLDGDLVGRGRLRSQLDLDGGATRAARGDAGARPRAATGERKPWGSGVAKPKRPQSATSGGRGGPYQAAGQIEAAALAAEDEMEDLMWEFFETTVPCHFHPEPPVSVTSPASSRPRLQDRSLNDISLEYSYEELKQATRNFDDAVKLGSGSYGGVFKGVLKEGTEVAIKVLEVPNEAGFEEEVKVLSKFRHPNLVILMGFARFGPQRLLVYEMLAGGDVHRRLQRSSHQDVPFRWQDRVGVALDAACGLSHLHHSSPKVFHRDIKSPNILLDKNGTAKMADFGLACLSHSAAHRVQRASGTVGYACPLYVRRGVVTEGSEVYSFGMVLLELLTAQPPAYMSRRSRGGDGQIQYLTSQINGDLKCVQKLLDPKASWPSGAAQRLAELALSCTQMQEEARPSFADVVRALRALHEAPAEIPPETGQRCEARQVEDGARPFRPVSSSASRERSLRAPQELNEVSPRQIPPSEPLVLELFALECVRAQGADLQRIASSKRRIAHGLTAEESAGDLLAATDRKGPLCVGRAFQTPLFEELVAKSVSGRSTISREHFQVSVDCNPRGRGGRPRFVLKNCSGNGTRLNDQILQGRGDEAPLRHGDLVTLTRFGPAAGKSEVEFIQFRFDLSRSCLEGLELPGGSREAGVGAAEPGGPSGLRDSGVPSALHAPASAGSVGIAPANVASAAGTRESRRSSGHVAAKVERSDPALFLEVLGPGVKMQLPDEQRRLAFAPVMSGEEPFSSFLIGRAHQLDFWPEVLQPDALSTLSRQHLQVQTWRAGDGRFSFVARNLSEVNPVHVVANMEACEPCVLAKGEQRHLLDGDRLVLNLGQAHAFWMTLTDLTLRVAERLTRRLPRSLQPAKDEDLISTAATPQDLQEEMNDDKEGRFLLKAAPTLKLGNMPRPTDFGREGEASPWRHWTSAWTGAGDDSGIGVLRSSRTSASFASTLQAKAFGGSSAVSQQWPSSSPRDGFPRYGFPRGVPERRSVSPEPYGGGVPRRPHEARWTHGL</sequence>
<proteinExistence type="predicted"/>
<evidence type="ECO:0000256" key="2">
    <source>
        <dbReference type="ARBA" id="ARBA00022527"/>
    </source>
</evidence>
<dbReference type="InterPro" id="IPR051824">
    <property type="entry name" value="LRR_Rcpt-Like_S/T_Kinase"/>
</dbReference>
<feature type="domain" description="Protein kinase" evidence="13">
    <location>
        <begin position="474"/>
        <end position="748"/>
    </location>
</feature>
<dbReference type="Proteomes" id="UP001642484">
    <property type="component" value="Unassembled WGS sequence"/>
</dbReference>
<dbReference type="Gene3D" id="1.25.40.20">
    <property type="entry name" value="Ankyrin repeat-containing domain"/>
    <property type="match status" value="1"/>
</dbReference>
<feature type="compositionally biased region" description="Low complexity" evidence="11">
    <location>
        <begin position="972"/>
        <end position="981"/>
    </location>
</feature>
<evidence type="ECO:0000256" key="6">
    <source>
        <dbReference type="ARBA" id="ARBA00022840"/>
    </source>
</evidence>
<dbReference type="PROSITE" id="PS00108">
    <property type="entry name" value="PROTEIN_KINASE_ST"/>
    <property type="match status" value="1"/>
</dbReference>
<accession>A0ABP0JUU0</accession>
<dbReference type="PROSITE" id="PS50088">
    <property type="entry name" value="ANK_REPEAT"/>
    <property type="match status" value="1"/>
</dbReference>
<dbReference type="EC" id="2.7.11.1" evidence="1"/>
<evidence type="ECO:0000256" key="1">
    <source>
        <dbReference type="ARBA" id="ARBA00012513"/>
    </source>
</evidence>
<keyword evidence="6 10" id="KW-0067">ATP-binding</keyword>